<feature type="region of interest" description="Disordered" evidence="1">
    <location>
        <begin position="73"/>
        <end position="161"/>
    </location>
</feature>
<protein>
    <submittedName>
        <fullName evidence="2">Uncharacterized protein</fullName>
    </submittedName>
</protein>
<feature type="compositionally biased region" description="Basic and acidic residues" evidence="1">
    <location>
        <begin position="141"/>
        <end position="151"/>
    </location>
</feature>
<name>A0A4U5PG40_STECR</name>
<feature type="compositionally biased region" description="Basic and acidic residues" evidence="1">
    <location>
        <begin position="73"/>
        <end position="83"/>
    </location>
</feature>
<reference evidence="2 3" key="2">
    <citation type="journal article" date="2019" name="G3 (Bethesda)">
        <title>Hybrid Assembly of the Genome of the Entomopathogenic Nematode Steinernema carpocapsae Identifies the X-Chromosome.</title>
        <authorList>
            <person name="Serra L."/>
            <person name="Macchietto M."/>
            <person name="Macias-Munoz A."/>
            <person name="McGill C.J."/>
            <person name="Rodriguez I.M."/>
            <person name="Rodriguez B."/>
            <person name="Murad R."/>
            <person name="Mortazavi A."/>
        </authorList>
    </citation>
    <scope>NUCLEOTIDE SEQUENCE [LARGE SCALE GENOMIC DNA]</scope>
    <source>
        <strain evidence="2 3">ALL</strain>
    </source>
</reference>
<reference evidence="2 3" key="1">
    <citation type="journal article" date="2015" name="Genome Biol.">
        <title>Comparative genomics of Steinernema reveals deeply conserved gene regulatory networks.</title>
        <authorList>
            <person name="Dillman A.R."/>
            <person name="Macchietto M."/>
            <person name="Porter C.F."/>
            <person name="Rogers A."/>
            <person name="Williams B."/>
            <person name="Antoshechkin I."/>
            <person name="Lee M.M."/>
            <person name="Goodwin Z."/>
            <person name="Lu X."/>
            <person name="Lewis E.E."/>
            <person name="Goodrich-Blair H."/>
            <person name="Stock S.P."/>
            <person name="Adams B.J."/>
            <person name="Sternberg P.W."/>
            <person name="Mortazavi A."/>
        </authorList>
    </citation>
    <scope>NUCLEOTIDE SEQUENCE [LARGE SCALE GENOMIC DNA]</scope>
    <source>
        <strain evidence="2 3">ALL</strain>
    </source>
</reference>
<comment type="caution">
    <text evidence="2">The sequence shown here is derived from an EMBL/GenBank/DDBJ whole genome shotgun (WGS) entry which is preliminary data.</text>
</comment>
<evidence type="ECO:0000256" key="1">
    <source>
        <dbReference type="SAM" id="MobiDB-lite"/>
    </source>
</evidence>
<dbReference type="Proteomes" id="UP000298663">
    <property type="component" value="Unassembled WGS sequence"/>
</dbReference>
<evidence type="ECO:0000313" key="2">
    <source>
        <dbReference type="EMBL" id="TKR95064.1"/>
    </source>
</evidence>
<organism evidence="2 3">
    <name type="scientific">Steinernema carpocapsae</name>
    <name type="common">Entomopathogenic nematode</name>
    <dbReference type="NCBI Taxonomy" id="34508"/>
    <lineage>
        <taxon>Eukaryota</taxon>
        <taxon>Metazoa</taxon>
        <taxon>Ecdysozoa</taxon>
        <taxon>Nematoda</taxon>
        <taxon>Chromadorea</taxon>
        <taxon>Rhabditida</taxon>
        <taxon>Tylenchina</taxon>
        <taxon>Panagrolaimomorpha</taxon>
        <taxon>Strongyloidoidea</taxon>
        <taxon>Steinernematidae</taxon>
        <taxon>Steinernema</taxon>
    </lineage>
</organism>
<evidence type="ECO:0000313" key="3">
    <source>
        <dbReference type="Proteomes" id="UP000298663"/>
    </source>
</evidence>
<proteinExistence type="predicted"/>
<gene>
    <name evidence="2" type="ORF">L596_009282</name>
</gene>
<dbReference type="AlphaFoldDB" id="A0A4U5PG40"/>
<sequence>MKSDSESCTPLPAASSILRPQSPTTMISREVTPILSFMEPSWLSSISSHSWEGKYGFLYISMTLQKTLLDNEVKKEDWSKEAETIASQKNPRRKETAGYPNPVSCRPLERRSKALNRAIQPSHLPLSPNDPTDPFSPLHHPLHDSEDDARKSSGPLSQNGN</sequence>
<feature type="region of interest" description="Disordered" evidence="1">
    <location>
        <begin position="1"/>
        <end position="25"/>
    </location>
</feature>
<dbReference type="EMBL" id="AZBU02000002">
    <property type="protein sequence ID" value="TKR95064.1"/>
    <property type="molecule type" value="Genomic_DNA"/>
</dbReference>
<keyword evidence="3" id="KW-1185">Reference proteome</keyword>
<accession>A0A4U5PG40</accession>